<dbReference type="Proteomes" id="UP000789405">
    <property type="component" value="Unassembled WGS sequence"/>
</dbReference>
<accession>A0A9N9JSU9</accession>
<gene>
    <name evidence="1" type="ORF">DERYTH_LOCUS21629</name>
</gene>
<proteinExistence type="predicted"/>
<comment type="caution">
    <text evidence="1">The sequence shown here is derived from an EMBL/GenBank/DDBJ whole genome shotgun (WGS) entry which is preliminary data.</text>
</comment>
<name>A0A9N9JSU9_9GLOM</name>
<feature type="non-terminal residue" evidence="1">
    <location>
        <position position="53"/>
    </location>
</feature>
<reference evidence="1" key="1">
    <citation type="submission" date="2021-06" db="EMBL/GenBank/DDBJ databases">
        <authorList>
            <person name="Kallberg Y."/>
            <person name="Tangrot J."/>
            <person name="Rosling A."/>
        </authorList>
    </citation>
    <scope>NUCLEOTIDE SEQUENCE</scope>
    <source>
        <strain evidence="1">MA453B</strain>
    </source>
</reference>
<evidence type="ECO:0000313" key="1">
    <source>
        <dbReference type="EMBL" id="CAG8792077.1"/>
    </source>
</evidence>
<keyword evidence="2" id="KW-1185">Reference proteome</keyword>
<organism evidence="1 2">
    <name type="scientific">Dentiscutata erythropus</name>
    <dbReference type="NCBI Taxonomy" id="1348616"/>
    <lineage>
        <taxon>Eukaryota</taxon>
        <taxon>Fungi</taxon>
        <taxon>Fungi incertae sedis</taxon>
        <taxon>Mucoromycota</taxon>
        <taxon>Glomeromycotina</taxon>
        <taxon>Glomeromycetes</taxon>
        <taxon>Diversisporales</taxon>
        <taxon>Gigasporaceae</taxon>
        <taxon>Dentiscutata</taxon>
    </lineage>
</organism>
<sequence>TVEMADKIAMSSALYEESQLRILAKNWLMIWSLSSCTQPILIEQLLVPMSDTE</sequence>
<protein>
    <submittedName>
        <fullName evidence="1">4293_t:CDS:1</fullName>
    </submittedName>
</protein>
<evidence type="ECO:0000313" key="2">
    <source>
        <dbReference type="Proteomes" id="UP000789405"/>
    </source>
</evidence>
<dbReference type="AlphaFoldDB" id="A0A9N9JSU9"/>
<dbReference type="EMBL" id="CAJVPY010028069">
    <property type="protein sequence ID" value="CAG8792077.1"/>
    <property type="molecule type" value="Genomic_DNA"/>
</dbReference>